<proteinExistence type="predicted"/>
<reference evidence="2" key="1">
    <citation type="submission" date="2016-11" db="UniProtKB">
        <authorList>
            <consortium name="WormBaseParasite"/>
        </authorList>
    </citation>
    <scope>IDENTIFICATION</scope>
</reference>
<dbReference type="AlphaFoldDB" id="A0A1I7UQC7"/>
<organism evidence="1 2">
    <name type="scientific">Caenorhabditis tropicalis</name>
    <dbReference type="NCBI Taxonomy" id="1561998"/>
    <lineage>
        <taxon>Eukaryota</taxon>
        <taxon>Metazoa</taxon>
        <taxon>Ecdysozoa</taxon>
        <taxon>Nematoda</taxon>
        <taxon>Chromadorea</taxon>
        <taxon>Rhabditida</taxon>
        <taxon>Rhabditina</taxon>
        <taxon>Rhabditomorpha</taxon>
        <taxon>Rhabditoidea</taxon>
        <taxon>Rhabditidae</taxon>
        <taxon>Peloderinae</taxon>
        <taxon>Caenorhabditis</taxon>
    </lineage>
</organism>
<dbReference type="WBParaSite" id="Csp11.Scaffold630.g18290.t1">
    <property type="protein sequence ID" value="Csp11.Scaffold630.g18290.t1"/>
    <property type="gene ID" value="Csp11.Scaffold630.g18290"/>
</dbReference>
<evidence type="ECO:0000313" key="1">
    <source>
        <dbReference type="Proteomes" id="UP000095282"/>
    </source>
</evidence>
<protein>
    <submittedName>
        <fullName evidence="2">Uncharacterized protein</fullName>
    </submittedName>
</protein>
<evidence type="ECO:0000313" key="2">
    <source>
        <dbReference type="WBParaSite" id="Csp11.Scaffold630.g18290.t1"/>
    </source>
</evidence>
<dbReference type="Proteomes" id="UP000095282">
    <property type="component" value="Unplaced"/>
</dbReference>
<name>A0A1I7UQC7_9PELO</name>
<sequence length="70" mass="7915">MHMTVYAKEKKALVKQKLDRCQDREGVEALSSVSAEHEGPTNRSKGAARVFSTLFSMDHGGFKWIQMDDE</sequence>
<keyword evidence="1" id="KW-1185">Reference proteome</keyword>
<accession>A0A1I7UQC7</accession>